<keyword evidence="2" id="KW-1185">Reference proteome</keyword>
<reference evidence="2" key="1">
    <citation type="submission" date="2012-06" db="EMBL/GenBank/DDBJ databases">
        <title>The complete genome of Flexibacter litoralis DSM 6794.</title>
        <authorList>
            <person name="Lucas S."/>
            <person name="Copeland A."/>
            <person name="Lapidus A."/>
            <person name="Glavina del Rio T."/>
            <person name="Dalin E."/>
            <person name="Tice H."/>
            <person name="Bruce D."/>
            <person name="Goodwin L."/>
            <person name="Pitluck S."/>
            <person name="Peters L."/>
            <person name="Ovchinnikova G."/>
            <person name="Lu M."/>
            <person name="Kyrpides N."/>
            <person name="Mavromatis K."/>
            <person name="Ivanova N."/>
            <person name="Brettin T."/>
            <person name="Detter J.C."/>
            <person name="Han C."/>
            <person name="Larimer F."/>
            <person name="Land M."/>
            <person name="Hauser L."/>
            <person name="Markowitz V."/>
            <person name="Cheng J.-F."/>
            <person name="Hugenholtz P."/>
            <person name="Woyke T."/>
            <person name="Wu D."/>
            <person name="Spring S."/>
            <person name="Lang E."/>
            <person name="Kopitz M."/>
            <person name="Brambilla E."/>
            <person name="Klenk H.-P."/>
            <person name="Eisen J.A."/>
        </authorList>
    </citation>
    <scope>NUCLEOTIDE SEQUENCE [LARGE SCALE GENOMIC DNA]</scope>
    <source>
        <strain evidence="2">ATCC 23117 / DSM 6794 / NBRC 15988 / NCIMB 1366 / Sio-4</strain>
    </source>
</reference>
<accession>I4AFM5</accession>
<evidence type="ECO:0000313" key="1">
    <source>
        <dbReference type="EMBL" id="AFM02760.1"/>
    </source>
</evidence>
<dbReference type="eggNOG" id="ENOG5032TTS">
    <property type="taxonomic scope" value="Bacteria"/>
</dbReference>
<protein>
    <submittedName>
        <fullName evidence="1">Uncharacterized protein</fullName>
    </submittedName>
</protein>
<dbReference type="HOGENOM" id="CLU_1568443_0_0_10"/>
<organism evidence="1 2">
    <name type="scientific">Bernardetia litoralis (strain ATCC 23117 / DSM 6794 / NBRC 15988 / NCIMB 1366 / Fx l1 / Sio-4)</name>
    <name type="common">Flexibacter litoralis</name>
    <dbReference type="NCBI Taxonomy" id="880071"/>
    <lineage>
        <taxon>Bacteria</taxon>
        <taxon>Pseudomonadati</taxon>
        <taxon>Bacteroidota</taxon>
        <taxon>Cytophagia</taxon>
        <taxon>Cytophagales</taxon>
        <taxon>Bernardetiaceae</taxon>
        <taxon>Bernardetia</taxon>
    </lineage>
</organism>
<dbReference type="RefSeq" id="WP_014796223.1">
    <property type="nucleotide sequence ID" value="NC_018018.1"/>
</dbReference>
<dbReference type="EMBL" id="CP003345">
    <property type="protein sequence ID" value="AFM02760.1"/>
    <property type="molecule type" value="Genomic_DNA"/>
</dbReference>
<sequence length="170" mass="20525">MIENIKKTLNKKHLLIIGRTEIERQNFVSEIIKIANFETFRFPSKMKSFDNYFESMEKMKLYKPWYESKSYNGNAVWDFHRDWISENNSLLVLEEIQDMEERWKFEIIRLCINETEYKKKGNDTIHLIISQENEDGLIDQLANSIFPKRDNERRTKRQIIEQNLGIIDIS</sequence>
<evidence type="ECO:0000313" key="2">
    <source>
        <dbReference type="Proteomes" id="UP000006054"/>
    </source>
</evidence>
<proteinExistence type="predicted"/>
<dbReference type="Proteomes" id="UP000006054">
    <property type="component" value="Chromosome"/>
</dbReference>
<dbReference type="AlphaFoldDB" id="I4AFM5"/>
<dbReference type="STRING" id="880071.Fleli_0271"/>
<dbReference type="KEGG" id="fli:Fleli_0271"/>
<dbReference type="OrthoDB" id="1261239at2"/>
<gene>
    <name evidence="1" type="ordered locus">Fleli_0271</name>
</gene>
<name>I4AFM5_BERLS</name>